<keyword evidence="1" id="KW-0732">Signal</keyword>
<evidence type="ECO:0000313" key="2">
    <source>
        <dbReference type="EMBL" id="CAH2050473.1"/>
    </source>
</evidence>
<proteinExistence type="predicted"/>
<sequence length="168" mass="19093">MWHRHVMFILLTITNAADMVRRSEDAEVIRRHRSVCNTNFTHDRVLLKRVTMISKYIFIGKVYGVKSNDRNTIYEVSIRRVLKGDLNDARSVISFGTANSIRFADASVLVHGTLGGKCPLLRVRSYAIFLTEKKHKEGNVRLSLVIEPVLLTLRNIGIVEAAIKGLYL</sequence>
<gene>
    <name evidence="2" type="ORF">IPOD504_LOCUS7484</name>
</gene>
<evidence type="ECO:0000256" key="1">
    <source>
        <dbReference type="SAM" id="SignalP"/>
    </source>
</evidence>
<reference evidence="2" key="1">
    <citation type="submission" date="2022-03" db="EMBL/GenBank/DDBJ databases">
        <authorList>
            <person name="Martin H S."/>
        </authorList>
    </citation>
    <scope>NUCLEOTIDE SEQUENCE</scope>
</reference>
<evidence type="ECO:0000313" key="3">
    <source>
        <dbReference type="Proteomes" id="UP000837857"/>
    </source>
</evidence>
<name>A0ABN8I9E6_9NEOP</name>
<dbReference type="Proteomes" id="UP000837857">
    <property type="component" value="Chromosome 2"/>
</dbReference>
<dbReference type="EMBL" id="OW152814">
    <property type="protein sequence ID" value="CAH2050473.1"/>
    <property type="molecule type" value="Genomic_DNA"/>
</dbReference>
<protein>
    <recommendedName>
        <fullName evidence="4">NtA domain-containing protein</fullName>
    </recommendedName>
</protein>
<dbReference type="InterPro" id="IPR008993">
    <property type="entry name" value="TIMP-like_OB-fold"/>
</dbReference>
<feature type="non-terminal residue" evidence="2">
    <location>
        <position position="168"/>
    </location>
</feature>
<dbReference type="Gene3D" id="2.40.50.120">
    <property type="match status" value="1"/>
</dbReference>
<evidence type="ECO:0008006" key="4">
    <source>
        <dbReference type="Google" id="ProtNLM"/>
    </source>
</evidence>
<organism evidence="2 3">
    <name type="scientific">Iphiclides podalirius</name>
    <name type="common">scarce swallowtail</name>
    <dbReference type="NCBI Taxonomy" id="110791"/>
    <lineage>
        <taxon>Eukaryota</taxon>
        <taxon>Metazoa</taxon>
        <taxon>Ecdysozoa</taxon>
        <taxon>Arthropoda</taxon>
        <taxon>Hexapoda</taxon>
        <taxon>Insecta</taxon>
        <taxon>Pterygota</taxon>
        <taxon>Neoptera</taxon>
        <taxon>Endopterygota</taxon>
        <taxon>Lepidoptera</taxon>
        <taxon>Glossata</taxon>
        <taxon>Ditrysia</taxon>
        <taxon>Papilionoidea</taxon>
        <taxon>Papilionidae</taxon>
        <taxon>Papilioninae</taxon>
        <taxon>Iphiclides</taxon>
    </lineage>
</organism>
<accession>A0ABN8I9E6</accession>
<keyword evidence="3" id="KW-1185">Reference proteome</keyword>
<feature type="signal peptide" evidence="1">
    <location>
        <begin position="1"/>
        <end position="16"/>
    </location>
</feature>
<feature type="chain" id="PRO_5045628066" description="NtA domain-containing protein" evidence="1">
    <location>
        <begin position="17"/>
        <end position="168"/>
    </location>
</feature>